<evidence type="ECO:0000313" key="7">
    <source>
        <dbReference type="Proteomes" id="UP000293347"/>
    </source>
</evidence>
<keyword evidence="3" id="KW-0804">Transcription</keyword>
<dbReference type="InterPro" id="IPR018490">
    <property type="entry name" value="cNMP-bd_dom_sf"/>
</dbReference>
<dbReference type="PROSITE" id="PS01124">
    <property type="entry name" value="HTH_ARAC_FAMILY_2"/>
    <property type="match status" value="1"/>
</dbReference>
<organism evidence="6 7">
    <name type="scientific">Pedobacter psychroterrae</name>
    <dbReference type="NCBI Taxonomy" id="2530453"/>
    <lineage>
        <taxon>Bacteria</taxon>
        <taxon>Pseudomonadati</taxon>
        <taxon>Bacteroidota</taxon>
        <taxon>Sphingobacteriia</taxon>
        <taxon>Sphingobacteriales</taxon>
        <taxon>Sphingobacteriaceae</taxon>
        <taxon>Pedobacter</taxon>
    </lineage>
</organism>
<dbReference type="Pfam" id="PF00027">
    <property type="entry name" value="cNMP_binding"/>
    <property type="match status" value="1"/>
</dbReference>
<dbReference type="InterPro" id="IPR009057">
    <property type="entry name" value="Homeodomain-like_sf"/>
</dbReference>
<evidence type="ECO:0000256" key="3">
    <source>
        <dbReference type="ARBA" id="ARBA00023163"/>
    </source>
</evidence>
<feature type="domain" description="HTH araC/xylS-type" evidence="4">
    <location>
        <begin position="215"/>
        <end position="320"/>
    </location>
</feature>
<dbReference type="Gene3D" id="1.10.10.60">
    <property type="entry name" value="Homeodomain-like"/>
    <property type="match status" value="1"/>
</dbReference>
<sequence length="324" mass="37398">MSLKHETSVKPDPQLIEIIINHLSYYYPMPEPLKAGLAEKLFDLKVKKGEYLLEQGEKSEFFYFIIKGIIIGYTTRENKKLTTYICTDGDSVSSISGMYGESPSEESIYVVEDSHLIGLPTQDLVYWLNNSFDMNVIIRKILESFYKSAHERSTLVRMGTAEDKYQYYLSMAPNHVNRIPLEYIADYLDIKPQTLNKILKDRKKENKVTIQHKCDLIDKYMLEHQAFKQQGLTLSMVAEALSTPAHELSHILNIHYKKGFNAFVNEHRVNYIKHKLKHESDWKHLKIEALGIAGGFSSRSSFFSEFKNLVGMTPAEYAKVQKPI</sequence>
<keyword evidence="1" id="KW-0805">Transcription regulation</keyword>
<dbReference type="InterPro" id="IPR018060">
    <property type="entry name" value="HTH_AraC"/>
</dbReference>
<dbReference type="PANTHER" id="PTHR43280">
    <property type="entry name" value="ARAC-FAMILY TRANSCRIPTIONAL REGULATOR"/>
    <property type="match status" value="1"/>
</dbReference>
<dbReference type="RefSeq" id="WP_131592403.1">
    <property type="nucleotide sequence ID" value="NZ_SJSL01000001.1"/>
</dbReference>
<dbReference type="PANTHER" id="PTHR43280:SF29">
    <property type="entry name" value="ARAC-FAMILY TRANSCRIPTIONAL REGULATOR"/>
    <property type="match status" value="1"/>
</dbReference>
<dbReference type="SUPFAM" id="SSF51206">
    <property type="entry name" value="cAMP-binding domain-like"/>
    <property type="match status" value="1"/>
</dbReference>
<evidence type="ECO:0000259" key="5">
    <source>
        <dbReference type="PROSITE" id="PS50042"/>
    </source>
</evidence>
<dbReference type="GO" id="GO:0003700">
    <property type="term" value="F:DNA-binding transcription factor activity"/>
    <property type="evidence" value="ECO:0007669"/>
    <property type="project" value="InterPro"/>
</dbReference>
<dbReference type="Pfam" id="PF12833">
    <property type="entry name" value="HTH_18"/>
    <property type="match status" value="1"/>
</dbReference>
<reference evidence="6 7" key="1">
    <citation type="submission" date="2019-02" db="EMBL/GenBank/DDBJ databases">
        <title>Pedobacter sp. RP-1-14 sp. nov., isolated from Arctic soil.</title>
        <authorList>
            <person name="Dahal R.H."/>
        </authorList>
    </citation>
    <scope>NUCLEOTIDE SEQUENCE [LARGE SCALE GENOMIC DNA]</scope>
    <source>
        <strain evidence="6 7">RP-1-14</strain>
    </source>
</reference>
<accession>A0A4R0NRZ0</accession>
<dbReference type="PROSITE" id="PS50042">
    <property type="entry name" value="CNMP_BINDING_3"/>
    <property type="match status" value="1"/>
</dbReference>
<proteinExistence type="predicted"/>
<evidence type="ECO:0000256" key="2">
    <source>
        <dbReference type="ARBA" id="ARBA00023125"/>
    </source>
</evidence>
<evidence type="ECO:0000256" key="1">
    <source>
        <dbReference type="ARBA" id="ARBA00023015"/>
    </source>
</evidence>
<name>A0A4R0NRZ0_9SPHI</name>
<dbReference type="SMART" id="SM00100">
    <property type="entry name" value="cNMP"/>
    <property type="match status" value="1"/>
</dbReference>
<dbReference type="EMBL" id="SJSL01000001">
    <property type="protein sequence ID" value="TCD02653.1"/>
    <property type="molecule type" value="Genomic_DNA"/>
</dbReference>
<dbReference type="GO" id="GO:0043565">
    <property type="term" value="F:sequence-specific DNA binding"/>
    <property type="evidence" value="ECO:0007669"/>
    <property type="project" value="InterPro"/>
</dbReference>
<dbReference type="AlphaFoldDB" id="A0A4R0NRZ0"/>
<protein>
    <submittedName>
        <fullName evidence="6">Crp/Fnr family transcriptional regulator</fullName>
    </submittedName>
</protein>
<gene>
    <name evidence="6" type="ORF">EZ437_01315</name>
</gene>
<dbReference type="InterPro" id="IPR014710">
    <property type="entry name" value="RmlC-like_jellyroll"/>
</dbReference>
<evidence type="ECO:0000313" key="6">
    <source>
        <dbReference type="EMBL" id="TCD02653.1"/>
    </source>
</evidence>
<dbReference type="Gene3D" id="2.60.120.10">
    <property type="entry name" value="Jelly Rolls"/>
    <property type="match status" value="1"/>
</dbReference>
<evidence type="ECO:0000259" key="4">
    <source>
        <dbReference type="PROSITE" id="PS01124"/>
    </source>
</evidence>
<dbReference type="OrthoDB" id="792939at2"/>
<dbReference type="CDD" id="cd00038">
    <property type="entry name" value="CAP_ED"/>
    <property type="match status" value="1"/>
</dbReference>
<dbReference type="SMART" id="SM00342">
    <property type="entry name" value="HTH_ARAC"/>
    <property type="match status" value="1"/>
</dbReference>
<keyword evidence="7" id="KW-1185">Reference proteome</keyword>
<dbReference type="SUPFAM" id="SSF46689">
    <property type="entry name" value="Homeodomain-like"/>
    <property type="match status" value="1"/>
</dbReference>
<feature type="domain" description="Cyclic nucleotide-binding" evidence="5">
    <location>
        <begin position="25"/>
        <end position="119"/>
    </location>
</feature>
<dbReference type="InterPro" id="IPR000595">
    <property type="entry name" value="cNMP-bd_dom"/>
</dbReference>
<comment type="caution">
    <text evidence="6">The sequence shown here is derived from an EMBL/GenBank/DDBJ whole genome shotgun (WGS) entry which is preliminary data.</text>
</comment>
<dbReference type="Proteomes" id="UP000293347">
    <property type="component" value="Unassembled WGS sequence"/>
</dbReference>
<keyword evidence="2" id="KW-0238">DNA-binding</keyword>